<protein>
    <submittedName>
        <fullName evidence="8">NADH dehydrogenase</fullName>
    </submittedName>
</protein>
<dbReference type="Proteomes" id="UP000050417">
    <property type="component" value="Unassembled WGS sequence"/>
</dbReference>
<evidence type="ECO:0000256" key="6">
    <source>
        <dbReference type="SAM" id="MobiDB-lite"/>
    </source>
</evidence>
<dbReference type="STRING" id="1134406.ADN00_07210"/>
<comment type="caution">
    <text evidence="8">The sequence shown here is derived from an EMBL/GenBank/DDBJ whole genome shotgun (WGS) entry which is preliminary data.</text>
</comment>
<evidence type="ECO:0000256" key="5">
    <source>
        <dbReference type="ARBA" id="ARBA00023002"/>
    </source>
</evidence>
<evidence type="ECO:0000313" key="8">
    <source>
        <dbReference type="EMBL" id="KPL78252.1"/>
    </source>
</evidence>
<dbReference type="Gene3D" id="3.40.109.10">
    <property type="entry name" value="NADH Oxidase"/>
    <property type="match status" value="1"/>
</dbReference>
<dbReference type="GO" id="GO:0016491">
    <property type="term" value="F:oxidoreductase activity"/>
    <property type="evidence" value="ECO:0007669"/>
    <property type="project" value="UniProtKB-KW"/>
</dbReference>
<organism evidence="8 9">
    <name type="scientific">Ornatilinea apprima</name>
    <dbReference type="NCBI Taxonomy" id="1134406"/>
    <lineage>
        <taxon>Bacteria</taxon>
        <taxon>Bacillati</taxon>
        <taxon>Chloroflexota</taxon>
        <taxon>Anaerolineae</taxon>
        <taxon>Anaerolineales</taxon>
        <taxon>Anaerolineaceae</taxon>
        <taxon>Ornatilinea</taxon>
    </lineage>
</organism>
<dbReference type="EMBL" id="LGCL01000019">
    <property type="protein sequence ID" value="KPL78252.1"/>
    <property type="molecule type" value="Genomic_DNA"/>
</dbReference>
<comment type="similarity">
    <text evidence="2">Belongs to the nitroreductase family.</text>
</comment>
<dbReference type="CDD" id="cd02150">
    <property type="entry name" value="nitroreductase"/>
    <property type="match status" value="1"/>
</dbReference>
<accession>A0A0P6XF36</accession>
<feature type="region of interest" description="Disordered" evidence="6">
    <location>
        <begin position="150"/>
        <end position="173"/>
    </location>
</feature>
<gene>
    <name evidence="8" type="ORF">ADN00_07210</name>
</gene>
<evidence type="ECO:0000256" key="3">
    <source>
        <dbReference type="ARBA" id="ARBA00022630"/>
    </source>
</evidence>
<keyword evidence="4" id="KW-0288">FMN</keyword>
<sequence>MNAFEAILKRRSIRKFTEQPVSDADLLHLLKAAMAAPSATNARPWEFVVVTDAQVLAELKRVLILARFNAPAAVIVCGKPNSIAARRFWVQDCSAAMENMLVAAVEMGLGSVWVGIHPVHLFEQGVAKILGLPKDVTPMGMAYFGYPAEEKEPRTQYDESKVHWQKYGNPKAS</sequence>
<dbReference type="PANTHER" id="PTHR43673:SF2">
    <property type="entry name" value="NITROREDUCTASE"/>
    <property type="match status" value="1"/>
</dbReference>
<dbReference type="SUPFAM" id="SSF55469">
    <property type="entry name" value="FMN-dependent nitroreductase-like"/>
    <property type="match status" value="1"/>
</dbReference>
<dbReference type="OrthoDB" id="9812105at2"/>
<keyword evidence="3" id="KW-0285">Flavoprotein</keyword>
<keyword evidence="9" id="KW-1185">Reference proteome</keyword>
<feature type="compositionally biased region" description="Basic and acidic residues" evidence="6">
    <location>
        <begin position="150"/>
        <end position="162"/>
    </location>
</feature>
<feature type="domain" description="Nitroreductase" evidence="7">
    <location>
        <begin position="78"/>
        <end position="146"/>
    </location>
</feature>
<name>A0A0P6XF36_9CHLR</name>
<comment type="cofactor">
    <cofactor evidence="1">
        <name>FMN</name>
        <dbReference type="ChEBI" id="CHEBI:58210"/>
    </cofactor>
</comment>
<dbReference type="Pfam" id="PF00881">
    <property type="entry name" value="Nitroreductase"/>
    <property type="match status" value="2"/>
</dbReference>
<reference evidence="8 9" key="1">
    <citation type="submission" date="2015-07" db="EMBL/GenBank/DDBJ databases">
        <title>Genome sequence of Ornatilinea apprima DSM 23815.</title>
        <authorList>
            <person name="Hemp J."/>
            <person name="Ward L.M."/>
            <person name="Pace L.A."/>
            <person name="Fischer W.W."/>
        </authorList>
    </citation>
    <scope>NUCLEOTIDE SEQUENCE [LARGE SCALE GENOMIC DNA]</scope>
    <source>
        <strain evidence="8 9">P3M-1</strain>
    </source>
</reference>
<proteinExistence type="inferred from homology"/>
<evidence type="ECO:0000256" key="4">
    <source>
        <dbReference type="ARBA" id="ARBA00022643"/>
    </source>
</evidence>
<dbReference type="AlphaFoldDB" id="A0A0P6XF36"/>
<evidence type="ECO:0000259" key="7">
    <source>
        <dbReference type="Pfam" id="PF00881"/>
    </source>
</evidence>
<evidence type="ECO:0000256" key="1">
    <source>
        <dbReference type="ARBA" id="ARBA00001917"/>
    </source>
</evidence>
<dbReference type="PANTHER" id="PTHR43673">
    <property type="entry name" value="NAD(P)H NITROREDUCTASE YDGI-RELATED"/>
    <property type="match status" value="1"/>
</dbReference>
<feature type="domain" description="Nitroreductase" evidence="7">
    <location>
        <begin position="7"/>
        <end position="62"/>
    </location>
</feature>
<keyword evidence="5" id="KW-0560">Oxidoreductase</keyword>
<dbReference type="InterPro" id="IPR029479">
    <property type="entry name" value="Nitroreductase"/>
</dbReference>
<evidence type="ECO:0000313" key="9">
    <source>
        <dbReference type="Proteomes" id="UP000050417"/>
    </source>
</evidence>
<dbReference type="InterPro" id="IPR000415">
    <property type="entry name" value="Nitroreductase-like"/>
</dbReference>
<evidence type="ECO:0000256" key="2">
    <source>
        <dbReference type="ARBA" id="ARBA00007118"/>
    </source>
</evidence>
<dbReference type="RefSeq" id="WP_075062307.1">
    <property type="nucleotide sequence ID" value="NZ_LGCL01000019.1"/>
</dbReference>